<evidence type="ECO:0000259" key="3">
    <source>
        <dbReference type="Pfam" id="PF26526"/>
    </source>
</evidence>
<dbReference type="EMBL" id="CP029188">
    <property type="protein sequence ID" value="AWI31256.1"/>
    <property type="molecule type" value="Genomic_DNA"/>
</dbReference>
<protein>
    <recommendedName>
        <fullName evidence="3">DUF8175 domain-containing protein</fullName>
    </recommendedName>
</protein>
<evidence type="ECO:0000256" key="1">
    <source>
        <dbReference type="SAM" id="MobiDB-lite"/>
    </source>
</evidence>
<dbReference type="OrthoDB" id="4428031at2"/>
<dbReference type="InterPro" id="IPR058488">
    <property type="entry name" value="DUF8175"/>
</dbReference>
<dbReference type="Pfam" id="PF26526">
    <property type="entry name" value="DUF8175"/>
    <property type="match status" value="1"/>
</dbReference>
<evidence type="ECO:0000313" key="5">
    <source>
        <dbReference type="Proteomes" id="UP000244900"/>
    </source>
</evidence>
<feature type="transmembrane region" description="Helical" evidence="2">
    <location>
        <begin position="21"/>
        <end position="41"/>
    </location>
</feature>
<accession>A0A2S1SY05</accession>
<keyword evidence="2" id="KW-1133">Transmembrane helix</keyword>
<dbReference type="AlphaFoldDB" id="A0A2S1SY05"/>
<organism evidence="4 5">
    <name type="scientific">Streptomyces tirandamycinicus</name>
    <dbReference type="NCBI Taxonomy" id="2174846"/>
    <lineage>
        <taxon>Bacteria</taxon>
        <taxon>Bacillati</taxon>
        <taxon>Actinomycetota</taxon>
        <taxon>Actinomycetes</taxon>
        <taxon>Kitasatosporales</taxon>
        <taxon>Streptomycetaceae</taxon>
        <taxon>Streptomyces</taxon>
    </lineage>
</organism>
<feature type="domain" description="DUF8175" evidence="3">
    <location>
        <begin position="59"/>
        <end position="245"/>
    </location>
</feature>
<sequence length="249" mass="25743">MSERSSARTDGGQSSPFSSRMWQASGLFLAVLVVMGVVVVLTTGDRSSSNDAAPGSGAASSSPSSPGAGADGGCPELAASGSVPRTAPAAEWQLVRSAAVPVSKEAGPAVVEGDVARCYAHSPTGALFAAAQIGTRYLVADDWQTVVKEQTYGDGQQLLLEKRAEFEKSQPSVAPVPGELGQIAGFQYVTYTPDTAVLQVVTRFGSGVLQASTLTLRWQGGDWQLEIPAVSPPQRTVDDLSGYVPWGGV</sequence>
<proteinExistence type="predicted"/>
<keyword evidence="2" id="KW-0472">Membrane</keyword>
<evidence type="ECO:0000256" key="2">
    <source>
        <dbReference type="SAM" id="Phobius"/>
    </source>
</evidence>
<feature type="region of interest" description="Disordered" evidence="1">
    <location>
        <begin position="45"/>
        <end position="82"/>
    </location>
</feature>
<reference evidence="4 5" key="1">
    <citation type="submission" date="2018-05" db="EMBL/GenBank/DDBJ databases">
        <title>Complete genome sequence of sponge-derived Streptomyces sp. HNM0039.</title>
        <authorList>
            <person name="Huang X."/>
            <person name="Zhou S."/>
        </authorList>
    </citation>
    <scope>NUCLEOTIDE SEQUENCE [LARGE SCALE GENOMIC DNA]</scope>
    <source>
        <strain evidence="4 5">HNM0039</strain>
    </source>
</reference>
<keyword evidence="5" id="KW-1185">Reference proteome</keyword>
<name>A0A2S1SY05_9ACTN</name>
<gene>
    <name evidence="4" type="ORF">DDW44_22585</name>
</gene>
<evidence type="ECO:0000313" key="4">
    <source>
        <dbReference type="EMBL" id="AWI31256.1"/>
    </source>
</evidence>
<keyword evidence="2" id="KW-0812">Transmembrane</keyword>
<dbReference type="RefSeq" id="WP_108907531.1">
    <property type="nucleotide sequence ID" value="NZ_CP029188.1"/>
</dbReference>
<feature type="compositionally biased region" description="Low complexity" evidence="1">
    <location>
        <begin position="45"/>
        <end position="68"/>
    </location>
</feature>
<dbReference type="Proteomes" id="UP000244900">
    <property type="component" value="Chromosome"/>
</dbReference>
<dbReference type="KEGG" id="stir:DDW44_22585"/>